<comment type="caution">
    <text evidence="5">The sequence shown here is derived from an EMBL/GenBank/DDBJ whole genome shotgun (WGS) entry which is preliminary data.</text>
</comment>
<sequence length="224" mass="25266">MDANQFITDPSLQAVLEAAEAARAQSMQMLDWLDRNRCDNPSTEARLELSAQQKLLNTRIAKLRGLNRSAIFDTRATKQQTAEAKQEIDTLHLQLQNLYYEQRHLRGEIVGCEGYDHKYQSLPLIPVEVFLAANPDYQNADEHNLMIARINHEHAERQALEEQRQQLLKKKQSLIAENNKKKDELAALDKEVEKFLNGGAAVQKRFEQHDVKAAAAAAAAAVAA</sequence>
<reference evidence="5 6" key="1">
    <citation type="submission" date="2024-07" db="EMBL/GenBank/DDBJ databases">
        <title>Draft sequence of the Neodothiora populina.</title>
        <authorList>
            <person name="Drown D.D."/>
            <person name="Schuette U.S."/>
            <person name="Buechlein A.B."/>
            <person name="Rusch D.R."/>
            <person name="Winton L.W."/>
            <person name="Adams G.A."/>
        </authorList>
    </citation>
    <scope>NUCLEOTIDE SEQUENCE [LARGE SCALE GENOMIC DNA]</scope>
    <source>
        <strain evidence="5 6">CPC 39397</strain>
    </source>
</reference>
<dbReference type="Proteomes" id="UP001562354">
    <property type="component" value="Unassembled WGS sequence"/>
</dbReference>
<evidence type="ECO:0000256" key="1">
    <source>
        <dbReference type="ARBA" id="ARBA00004123"/>
    </source>
</evidence>
<evidence type="ECO:0000313" key="6">
    <source>
        <dbReference type="Proteomes" id="UP001562354"/>
    </source>
</evidence>
<dbReference type="RefSeq" id="XP_069201194.1">
    <property type="nucleotide sequence ID" value="XM_069343365.1"/>
</dbReference>
<evidence type="ECO:0008006" key="7">
    <source>
        <dbReference type="Google" id="ProtNLM"/>
    </source>
</evidence>
<gene>
    <name evidence="5" type="ORF">AAFC00_003834</name>
</gene>
<keyword evidence="3" id="KW-0539">Nucleus</keyword>
<dbReference type="EMBL" id="JBFMKM010000008">
    <property type="protein sequence ID" value="KAL1304920.1"/>
    <property type="molecule type" value="Genomic_DNA"/>
</dbReference>
<dbReference type="Pfam" id="PF09766">
    <property type="entry name" value="FmiP_Thoc5"/>
    <property type="match status" value="1"/>
</dbReference>
<organism evidence="5 6">
    <name type="scientific">Neodothiora populina</name>
    <dbReference type="NCBI Taxonomy" id="2781224"/>
    <lineage>
        <taxon>Eukaryota</taxon>
        <taxon>Fungi</taxon>
        <taxon>Dikarya</taxon>
        <taxon>Ascomycota</taxon>
        <taxon>Pezizomycotina</taxon>
        <taxon>Dothideomycetes</taxon>
        <taxon>Dothideomycetidae</taxon>
        <taxon>Dothideales</taxon>
        <taxon>Dothioraceae</taxon>
        <taxon>Neodothiora</taxon>
    </lineage>
</organism>
<keyword evidence="4" id="KW-0175">Coiled coil</keyword>
<accession>A0ABR3PFJ7</accession>
<dbReference type="InterPro" id="IPR019163">
    <property type="entry name" value="THO_Thoc5"/>
</dbReference>
<dbReference type="PANTHER" id="PTHR13375:SF3">
    <property type="entry name" value="THO COMPLEX SUBUNIT 5 HOMOLOG"/>
    <property type="match status" value="1"/>
</dbReference>
<evidence type="ECO:0000313" key="5">
    <source>
        <dbReference type="EMBL" id="KAL1304920.1"/>
    </source>
</evidence>
<name>A0ABR3PFJ7_9PEZI</name>
<dbReference type="PANTHER" id="PTHR13375">
    <property type="entry name" value="FMS INTERACTING PROTEIN"/>
    <property type="match status" value="1"/>
</dbReference>
<protein>
    <recommendedName>
        <fullName evidence="7">THO complex subunit 5</fullName>
    </recommendedName>
</protein>
<evidence type="ECO:0000256" key="4">
    <source>
        <dbReference type="SAM" id="Coils"/>
    </source>
</evidence>
<feature type="coiled-coil region" evidence="4">
    <location>
        <begin position="150"/>
        <end position="191"/>
    </location>
</feature>
<evidence type="ECO:0000256" key="2">
    <source>
        <dbReference type="ARBA" id="ARBA00008044"/>
    </source>
</evidence>
<keyword evidence="6" id="KW-1185">Reference proteome</keyword>
<proteinExistence type="inferred from homology"/>
<evidence type="ECO:0000256" key="3">
    <source>
        <dbReference type="ARBA" id="ARBA00023242"/>
    </source>
</evidence>
<comment type="subcellular location">
    <subcellularLocation>
        <location evidence="1">Nucleus</location>
    </subcellularLocation>
</comment>
<comment type="similarity">
    <text evidence="2">Belongs to the THOC5 family.</text>
</comment>
<dbReference type="GeneID" id="95977534"/>